<evidence type="ECO:0000256" key="1">
    <source>
        <dbReference type="SAM" id="MobiDB-lite"/>
    </source>
</evidence>
<reference evidence="2 3" key="1">
    <citation type="journal article" date="2010" name="Nature">
        <title>The Ectocarpus genome and the independent evolution of multicellularity in brown algae.</title>
        <authorList>
            <person name="Cock J.M."/>
            <person name="Sterck L."/>
            <person name="Rouze P."/>
            <person name="Scornet D."/>
            <person name="Allen A.E."/>
            <person name="Amoutzias G."/>
            <person name="Anthouard V."/>
            <person name="Artiguenave F."/>
            <person name="Aury J.M."/>
            <person name="Badger J.H."/>
            <person name="Beszteri B."/>
            <person name="Billiau K."/>
            <person name="Bonnet E."/>
            <person name="Bothwell J.H."/>
            <person name="Bowler C."/>
            <person name="Boyen C."/>
            <person name="Brownlee C."/>
            <person name="Carrano C.J."/>
            <person name="Charrier B."/>
            <person name="Cho G.Y."/>
            <person name="Coelho S.M."/>
            <person name="Collen J."/>
            <person name="Corre E."/>
            <person name="Da Silva C."/>
            <person name="Delage L."/>
            <person name="Delaroque N."/>
            <person name="Dittami S.M."/>
            <person name="Doulbeau S."/>
            <person name="Elias M."/>
            <person name="Farnham G."/>
            <person name="Gachon C.M."/>
            <person name="Gschloessl B."/>
            <person name="Heesch S."/>
            <person name="Jabbari K."/>
            <person name="Jubin C."/>
            <person name="Kawai H."/>
            <person name="Kimura K."/>
            <person name="Kloareg B."/>
            <person name="Kupper F.C."/>
            <person name="Lang D."/>
            <person name="Le Bail A."/>
            <person name="Leblanc C."/>
            <person name="Lerouge P."/>
            <person name="Lohr M."/>
            <person name="Lopez P.J."/>
            <person name="Martens C."/>
            <person name="Maumus F."/>
            <person name="Michel G."/>
            <person name="Miranda-Saavedra D."/>
            <person name="Morales J."/>
            <person name="Moreau H."/>
            <person name="Motomura T."/>
            <person name="Nagasato C."/>
            <person name="Napoli C.A."/>
            <person name="Nelson D.R."/>
            <person name="Nyvall-Collen P."/>
            <person name="Peters A.F."/>
            <person name="Pommier C."/>
            <person name="Potin P."/>
            <person name="Poulain J."/>
            <person name="Quesneville H."/>
            <person name="Read B."/>
            <person name="Rensing S.A."/>
            <person name="Ritter A."/>
            <person name="Rousvoal S."/>
            <person name="Samanta M."/>
            <person name="Samson G."/>
            <person name="Schroeder D.C."/>
            <person name="Segurens B."/>
            <person name="Strittmatter M."/>
            <person name="Tonon T."/>
            <person name="Tregear J.W."/>
            <person name="Valentin K."/>
            <person name="von Dassow P."/>
            <person name="Yamagishi T."/>
            <person name="Van de Peer Y."/>
            <person name="Wincker P."/>
        </authorList>
    </citation>
    <scope>NUCLEOTIDE SEQUENCE [LARGE SCALE GENOMIC DNA]</scope>
    <source>
        <strain evidence="3">Ec32 / CCAP1310/4</strain>
    </source>
</reference>
<organism evidence="2 3">
    <name type="scientific">Ectocarpus siliculosus</name>
    <name type="common">Brown alga</name>
    <name type="synonym">Conferva siliculosa</name>
    <dbReference type="NCBI Taxonomy" id="2880"/>
    <lineage>
        <taxon>Eukaryota</taxon>
        <taxon>Sar</taxon>
        <taxon>Stramenopiles</taxon>
        <taxon>Ochrophyta</taxon>
        <taxon>PX clade</taxon>
        <taxon>Phaeophyceae</taxon>
        <taxon>Ectocarpales</taxon>
        <taxon>Ectocarpaceae</taxon>
        <taxon>Ectocarpus</taxon>
    </lineage>
</organism>
<accession>D7G5U4</accession>
<evidence type="ECO:0000313" key="2">
    <source>
        <dbReference type="EMBL" id="CBJ33888.1"/>
    </source>
</evidence>
<sequence length="311" mass="33273">MSPAHHPDMPTTTSPEPDQITTARIKVQTFYKYRRVGEPVHDFIRKAEVEVATYEEMQRQRSVGAPLPAAAATGGGGGRSYDESRRSVNSAMQGRDSLDESRPAGDGLQQPPSRTPATTLLPTPPPASIATQHAHTDCWGETYRPPPGCSGRQRLAFDQSHHVHRQPPPPLPGVPPSYAVHHANRNATQFNEGTEDLLDTLAERVLVRHPSVGYMRMTIAVYLDLKRRAPGKGALAHILAVARISNGSAKTFERNTKLLEDMGTVLNEADFFTTASRLEAGLGTAAPAAISAPVPASASTPAQGSASSPGT</sequence>
<feature type="compositionally biased region" description="Polar residues" evidence="1">
    <location>
        <begin position="10"/>
        <end position="21"/>
    </location>
</feature>
<keyword evidence="3" id="KW-1185">Reference proteome</keyword>
<gene>
    <name evidence="2" type="ORF">Esi_0672_0002</name>
</gene>
<feature type="compositionally biased region" description="Low complexity" evidence="1">
    <location>
        <begin position="111"/>
        <end position="121"/>
    </location>
</feature>
<feature type="region of interest" description="Disordered" evidence="1">
    <location>
        <begin position="59"/>
        <end position="133"/>
    </location>
</feature>
<evidence type="ECO:0000313" key="3">
    <source>
        <dbReference type="Proteomes" id="UP000002630"/>
    </source>
</evidence>
<dbReference type="EMBL" id="FN649760">
    <property type="protein sequence ID" value="CBJ33888.1"/>
    <property type="molecule type" value="Genomic_DNA"/>
</dbReference>
<proteinExistence type="predicted"/>
<feature type="region of interest" description="Disordered" evidence="1">
    <location>
        <begin position="1"/>
        <end position="21"/>
    </location>
</feature>
<protein>
    <submittedName>
        <fullName evidence="2">Uncharacterized protein</fullName>
    </submittedName>
</protein>
<dbReference type="Proteomes" id="UP000002630">
    <property type="component" value="Unassembled WGS sequence"/>
</dbReference>
<dbReference type="InParanoid" id="D7G5U4"/>
<dbReference type="AlphaFoldDB" id="D7G5U4"/>
<name>D7G5U4_ECTSI</name>